<proteinExistence type="predicted"/>
<dbReference type="InterPro" id="IPR025260">
    <property type="entry name" value="CHD1-like_C"/>
</dbReference>
<reference evidence="5 6" key="1">
    <citation type="submission" date="2020-05" db="EMBL/GenBank/DDBJ databases">
        <authorList>
            <person name="Campoy J."/>
            <person name="Schneeberger K."/>
            <person name="Spophaly S."/>
        </authorList>
    </citation>
    <scope>NUCLEOTIDE SEQUENCE [LARGE SCALE GENOMIC DNA]</scope>
    <source>
        <strain evidence="5">PruArmRojPasFocal</strain>
    </source>
</reference>
<comment type="subcellular location">
    <subcellularLocation>
        <location evidence="1">Nucleus</location>
    </subcellularLocation>
</comment>
<evidence type="ECO:0000256" key="2">
    <source>
        <dbReference type="ARBA" id="ARBA00023242"/>
    </source>
</evidence>
<dbReference type="EMBL" id="CAEKDK010000004">
    <property type="protein sequence ID" value="CAB4278323.1"/>
    <property type="molecule type" value="Genomic_DNA"/>
</dbReference>
<dbReference type="AlphaFoldDB" id="A0A6J5UR25"/>
<dbReference type="GO" id="GO:0005634">
    <property type="term" value="C:nucleus"/>
    <property type="evidence" value="ECO:0007669"/>
    <property type="project" value="UniProtKB-SubCell"/>
</dbReference>
<protein>
    <recommendedName>
        <fullName evidence="4">Chromodomain-helicase-DNA-binding protein 1-like C-terminal domain-containing protein</fullName>
    </recommendedName>
</protein>
<gene>
    <name evidence="5" type="ORF">CURHAP_LOCUS29005</name>
</gene>
<evidence type="ECO:0000259" key="4">
    <source>
        <dbReference type="SMART" id="SM01176"/>
    </source>
</evidence>
<sequence length="183" mass="20948">MDGMVRRDDGCSIKTLNRLERLQTISANLPKDTVLAKVKNYLKLLGRRIDRIVLDNEEEPHGQDKMTKRLWNYVSTFSNLSGERLQDIYSKLILQQDEEVGPSHINGSASGPFGRDSDPTPFSRHVDRQRGYKNVTNYQSFELQKGHDTAKSEAWNEGGEEKLIVIYQFRPHLKELSAMVLGN</sequence>
<dbReference type="SMART" id="SM01176">
    <property type="entry name" value="DUF4208"/>
    <property type="match status" value="1"/>
</dbReference>
<evidence type="ECO:0000313" key="6">
    <source>
        <dbReference type="Proteomes" id="UP000507222"/>
    </source>
</evidence>
<evidence type="ECO:0000256" key="1">
    <source>
        <dbReference type="ARBA" id="ARBA00004123"/>
    </source>
</evidence>
<name>A0A6J5UR25_PRUAR</name>
<organism evidence="5 6">
    <name type="scientific">Prunus armeniaca</name>
    <name type="common">Apricot</name>
    <name type="synonym">Armeniaca vulgaris</name>
    <dbReference type="NCBI Taxonomy" id="36596"/>
    <lineage>
        <taxon>Eukaryota</taxon>
        <taxon>Viridiplantae</taxon>
        <taxon>Streptophyta</taxon>
        <taxon>Embryophyta</taxon>
        <taxon>Tracheophyta</taxon>
        <taxon>Spermatophyta</taxon>
        <taxon>Magnoliopsida</taxon>
        <taxon>eudicotyledons</taxon>
        <taxon>Gunneridae</taxon>
        <taxon>Pentapetalae</taxon>
        <taxon>rosids</taxon>
        <taxon>fabids</taxon>
        <taxon>Rosales</taxon>
        <taxon>Rosaceae</taxon>
        <taxon>Amygdaloideae</taxon>
        <taxon>Amygdaleae</taxon>
        <taxon>Prunus</taxon>
    </lineage>
</organism>
<feature type="domain" description="Chromodomain-helicase-DNA-binding protein 1-like C-terminal" evidence="4">
    <location>
        <begin position="2"/>
        <end position="92"/>
    </location>
</feature>
<evidence type="ECO:0000256" key="3">
    <source>
        <dbReference type="SAM" id="MobiDB-lite"/>
    </source>
</evidence>
<evidence type="ECO:0000313" key="5">
    <source>
        <dbReference type="EMBL" id="CAB4278323.1"/>
    </source>
</evidence>
<feature type="region of interest" description="Disordered" evidence="3">
    <location>
        <begin position="107"/>
        <end position="129"/>
    </location>
</feature>
<accession>A0A6J5UR25</accession>
<dbReference type="Pfam" id="PF13907">
    <property type="entry name" value="CHD1-like_C"/>
    <property type="match status" value="1"/>
</dbReference>
<keyword evidence="2" id="KW-0539">Nucleus</keyword>
<dbReference type="Proteomes" id="UP000507222">
    <property type="component" value="Unassembled WGS sequence"/>
</dbReference>